<name>J9ACG4_WUCBA</name>
<gene>
    <name evidence="2" type="ORF">WUBG_17412</name>
</gene>
<dbReference type="Proteomes" id="UP000004810">
    <property type="component" value="Unassembled WGS sequence"/>
</dbReference>
<dbReference type="GO" id="GO:0004672">
    <property type="term" value="F:protein kinase activity"/>
    <property type="evidence" value="ECO:0007669"/>
    <property type="project" value="InterPro"/>
</dbReference>
<dbReference type="InterPro" id="IPR000719">
    <property type="entry name" value="Prot_kinase_dom"/>
</dbReference>
<dbReference type="GO" id="GO:0005524">
    <property type="term" value="F:ATP binding"/>
    <property type="evidence" value="ECO:0007669"/>
    <property type="project" value="InterPro"/>
</dbReference>
<evidence type="ECO:0000259" key="1">
    <source>
        <dbReference type="PROSITE" id="PS50011"/>
    </source>
</evidence>
<protein>
    <recommendedName>
        <fullName evidence="1">Protein kinase domain-containing protein</fullName>
    </recommendedName>
</protein>
<dbReference type="Pfam" id="PF00069">
    <property type="entry name" value="Pkinase"/>
    <property type="match status" value="1"/>
</dbReference>
<feature type="domain" description="Protein kinase" evidence="1">
    <location>
        <begin position="13"/>
        <end position="92"/>
    </location>
</feature>
<dbReference type="EMBL" id="ADBV01017963">
    <property type="protein sequence ID" value="EJW71680.1"/>
    <property type="molecule type" value="Genomic_DNA"/>
</dbReference>
<dbReference type="Gene3D" id="3.30.200.20">
    <property type="entry name" value="Phosphorylase Kinase, domain 1"/>
    <property type="match status" value="1"/>
</dbReference>
<reference evidence="3" key="1">
    <citation type="submission" date="2012-08" db="EMBL/GenBank/DDBJ databases">
        <title>The Genome Sequence of Wuchereria bancrofti.</title>
        <authorList>
            <person name="Nutman T.B."/>
            <person name="Fink D.L."/>
            <person name="Russ C."/>
            <person name="Young S."/>
            <person name="Zeng Q."/>
            <person name="Koehrsen M."/>
            <person name="Alvarado L."/>
            <person name="Berlin A."/>
            <person name="Chapman S.B."/>
            <person name="Chen Z."/>
            <person name="Freedman E."/>
            <person name="Gellesch M."/>
            <person name="Goldberg J."/>
            <person name="Griggs A."/>
            <person name="Gujja S."/>
            <person name="Heilman E.R."/>
            <person name="Heiman D."/>
            <person name="Hepburn T."/>
            <person name="Howarth C."/>
            <person name="Jen D."/>
            <person name="Larson L."/>
            <person name="Lewis B."/>
            <person name="Mehta T."/>
            <person name="Park D."/>
            <person name="Pearson M."/>
            <person name="Roberts A."/>
            <person name="Saif S."/>
            <person name="Shea T."/>
            <person name="Shenoy N."/>
            <person name="Sisk P."/>
            <person name="Stolte C."/>
            <person name="Sykes S."/>
            <person name="Walk T."/>
            <person name="White J."/>
            <person name="Yandava C."/>
            <person name="Haas B."/>
            <person name="Henn M.R."/>
            <person name="Nusbaum C."/>
            <person name="Birren B."/>
        </authorList>
    </citation>
    <scope>NUCLEOTIDE SEQUENCE [LARGE SCALE GENOMIC DNA]</scope>
    <source>
        <strain evidence="3">NA</strain>
    </source>
</reference>
<dbReference type="PROSITE" id="PS50011">
    <property type="entry name" value="PROTEIN_KINASE_DOM"/>
    <property type="match status" value="1"/>
</dbReference>
<dbReference type="PANTHER" id="PTHR24347">
    <property type="entry name" value="SERINE/THREONINE-PROTEIN KINASE"/>
    <property type="match status" value="1"/>
</dbReference>
<comment type="caution">
    <text evidence="2">The sequence shown here is derived from an EMBL/GenBank/DDBJ whole genome shotgun (WGS) entry which is preliminary data.</text>
</comment>
<dbReference type="AlphaFoldDB" id="J9ACG4"/>
<sequence length="92" mass="11090">TEYIDEATYSKIYTIARVVYKGKFAYVKEIIRKSDKKQYAAKCFIRELTQAKNEWENIEREINVMRCIRHRNIVAYHGAVKLNNQLIMIMQW</sequence>
<evidence type="ECO:0000313" key="2">
    <source>
        <dbReference type="EMBL" id="EJW71680.1"/>
    </source>
</evidence>
<dbReference type="InterPro" id="IPR011009">
    <property type="entry name" value="Kinase-like_dom_sf"/>
</dbReference>
<proteinExistence type="predicted"/>
<dbReference type="SUPFAM" id="SSF56112">
    <property type="entry name" value="Protein kinase-like (PK-like)"/>
    <property type="match status" value="1"/>
</dbReference>
<accession>J9ACG4</accession>
<feature type="non-terminal residue" evidence="2">
    <location>
        <position position="1"/>
    </location>
</feature>
<evidence type="ECO:0000313" key="3">
    <source>
        <dbReference type="Proteomes" id="UP000004810"/>
    </source>
</evidence>
<organism evidence="2 3">
    <name type="scientific">Wuchereria bancrofti</name>
    <dbReference type="NCBI Taxonomy" id="6293"/>
    <lineage>
        <taxon>Eukaryota</taxon>
        <taxon>Metazoa</taxon>
        <taxon>Ecdysozoa</taxon>
        <taxon>Nematoda</taxon>
        <taxon>Chromadorea</taxon>
        <taxon>Rhabditida</taxon>
        <taxon>Spirurina</taxon>
        <taxon>Spiruromorpha</taxon>
        <taxon>Filarioidea</taxon>
        <taxon>Onchocercidae</taxon>
        <taxon>Wuchereria</taxon>
    </lineage>
</organism>